<proteinExistence type="predicted"/>
<dbReference type="EMBL" id="BGZK01000083">
    <property type="protein sequence ID" value="GBP16931.1"/>
    <property type="molecule type" value="Genomic_DNA"/>
</dbReference>
<comment type="caution">
    <text evidence="1">The sequence shown here is derived from an EMBL/GenBank/DDBJ whole genome shotgun (WGS) entry which is preliminary data.</text>
</comment>
<protein>
    <submittedName>
        <fullName evidence="1">Uncharacterized protein</fullName>
    </submittedName>
</protein>
<evidence type="ECO:0000313" key="1">
    <source>
        <dbReference type="EMBL" id="GBP16931.1"/>
    </source>
</evidence>
<dbReference type="AlphaFoldDB" id="A0A4C1TSE7"/>
<reference evidence="1 2" key="1">
    <citation type="journal article" date="2019" name="Commun. Biol.">
        <title>The bagworm genome reveals a unique fibroin gene that provides high tensile strength.</title>
        <authorList>
            <person name="Kono N."/>
            <person name="Nakamura H."/>
            <person name="Ohtoshi R."/>
            <person name="Tomita M."/>
            <person name="Numata K."/>
            <person name="Arakawa K."/>
        </authorList>
    </citation>
    <scope>NUCLEOTIDE SEQUENCE [LARGE SCALE GENOMIC DNA]</scope>
</reference>
<evidence type="ECO:0000313" key="2">
    <source>
        <dbReference type="Proteomes" id="UP000299102"/>
    </source>
</evidence>
<dbReference type="Proteomes" id="UP000299102">
    <property type="component" value="Unassembled WGS sequence"/>
</dbReference>
<sequence length="88" mass="9469">MLSDGHGQPISHNTPFCLSVDLVGGYASFMSLDRCFDCRGAGPARARTCVLRVYAGRAGAGRRGGGSVSFPRFPPHAERPCRLFWLGL</sequence>
<keyword evidence="2" id="KW-1185">Reference proteome</keyword>
<organism evidence="1 2">
    <name type="scientific">Eumeta variegata</name>
    <name type="common">Bagworm moth</name>
    <name type="synonym">Eumeta japonica</name>
    <dbReference type="NCBI Taxonomy" id="151549"/>
    <lineage>
        <taxon>Eukaryota</taxon>
        <taxon>Metazoa</taxon>
        <taxon>Ecdysozoa</taxon>
        <taxon>Arthropoda</taxon>
        <taxon>Hexapoda</taxon>
        <taxon>Insecta</taxon>
        <taxon>Pterygota</taxon>
        <taxon>Neoptera</taxon>
        <taxon>Endopterygota</taxon>
        <taxon>Lepidoptera</taxon>
        <taxon>Glossata</taxon>
        <taxon>Ditrysia</taxon>
        <taxon>Tineoidea</taxon>
        <taxon>Psychidae</taxon>
        <taxon>Oiketicinae</taxon>
        <taxon>Eumeta</taxon>
    </lineage>
</organism>
<accession>A0A4C1TSE7</accession>
<gene>
    <name evidence="1" type="ORF">EVAR_101953_1</name>
</gene>
<name>A0A4C1TSE7_EUMVA</name>